<gene>
    <name evidence="11 14" type="primary">rnmV</name>
    <name evidence="14" type="ORF">WAX74_18020</name>
</gene>
<dbReference type="CDD" id="cd01027">
    <property type="entry name" value="TOPRIM_RNase_M5_like"/>
    <property type="match status" value="1"/>
</dbReference>
<dbReference type="EC" id="3.1.26.8" evidence="11 12"/>
<dbReference type="SUPFAM" id="SSF110455">
    <property type="entry name" value="Toprim domain"/>
    <property type="match status" value="1"/>
</dbReference>
<evidence type="ECO:0000256" key="1">
    <source>
        <dbReference type="ARBA" id="ARBA00022490"/>
    </source>
</evidence>
<keyword evidence="4 11" id="KW-0540">Nuclease</keyword>
<keyword evidence="2 11" id="KW-0690">Ribosome biogenesis</keyword>
<comment type="caution">
    <text evidence="14">The sequence shown here is derived from an EMBL/GenBank/DDBJ whole genome shotgun (WGS) entry which is preliminary data.</text>
</comment>
<dbReference type="GO" id="GO:0043822">
    <property type="term" value="F:ribonuclease M5 activity"/>
    <property type="evidence" value="ECO:0007669"/>
    <property type="project" value="UniProtKB-EC"/>
</dbReference>
<keyword evidence="10 11" id="KW-0694">RNA-binding</keyword>
<evidence type="ECO:0000313" key="15">
    <source>
        <dbReference type="Proteomes" id="UP001364890"/>
    </source>
</evidence>
<evidence type="ECO:0000256" key="3">
    <source>
        <dbReference type="ARBA" id="ARBA00022552"/>
    </source>
</evidence>
<dbReference type="Gene3D" id="3.40.1360.10">
    <property type="match status" value="1"/>
</dbReference>
<evidence type="ECO:0000256" key="9">
    <source>
        <dbReference type="ARBA" id="ARBA00022842"/>
    </source>
</evidence>
<evidence type="ECO:0000256" key="6">
    <source>
        <dbReference type="ARBA" id="ARBA00022730"/>
    </source>
</evidence>
<dbReference type="Pfam" id="PF13331">
    <property type="entry name" value="DUF4093"/>
    <property type="match status" value="1"/>
</dbReference>
<sequence length="186" mass="20924">MRIKEVIVVEGKDDTTAIKRSVEADTIETNGSAISKETLVKIMHAQEKRGVIVFTDPDYPGRRIRAIIEEHVPGVKHAFLSKEKTIAKNGKGLGIEHAKKEDIQQALANVYTPRSELDVVPEIPLEILVEGQLIGHPNSKERRTKLGELLKIGYTNGKQLQKRLSIFQISRQQLEEAILQLNMEDK</sequence>
<comment type="similarity">
    <text evidence="11">Belongs to the ribonuclease M5 family.</text>
</comment>
<evidence type="ECO:0000256" key="5">
    <source>
        <dbReference type="ARBA" id="ARBA00022723"/>
    </source>
</evidence>
<organism evidence="14 15">
    <name type="scientific">Psychrobacillus mangrovi</name>
    <dbReference type="NCBI Taxonomy" id="3117745"/>
    <lineage>
        <taxon>Bacteria</taxon>
        <taxon>Bacillati</taxon>
        <taxon>Bacillota</taxon>
        <taxon>Bacilli</taxon>
        <taxon>Bacillales</taxon>
        <taxon>Bacillaceae</taxon>
        <taxon>Psychrobacillus</taxon>
    </lineage>
</organism>
<evidence type="ECO:0000256" key="8">
    <source>
        <dbReference type="ARBA" id="ARBA00022801"/>
    </source>
</evidence>
<dbReference type="EMBL" id="JBAWSY010000021">
    <property type="protein sequence ID" value="MEI4771525.1"/>
    <property type="molecule type" value="Genomic_DNA"/>
</dbReference>
<dbReference type="InterPro" id="IPR006171">
    <property type="entry name" value="TOPRIM_dom"/>
</dbReference>
<proteinExistence type="inferred from homology"/>
<keyword evidence="3 11" id="KW-0698">rRNA processing</keyword>
<name>A0ABU8F934_9BACI</name>
<evidence type="ECO:0000256" key="12">
    <source>
        <dbReference type="NCBIfam" id="TIGR00334"/>
    </source>
</evidence>
<comment type="catalytic activity">
    <reaction evidence="11">
        <text>Endonucleolytic cleavage of RNA, removing 21 and 42 nucleotides, respectively, from the 5'- and 3'-termini of a 5S-rRNA precursor.</text>
        <dbReference type="EC" id="3.1.26.8"/>
    </reaction>
</comment>
<evidence type="ECO:0000256" key="10">
    <source>
        <dbReference type="ARBA" id="ARBA00022884"/>
    </source>
</evidence>
<keyword evidence="6 11" id="KW-0699">rRNA-binding</keyword>
<evidence type="ECO:0000256" key="7">
    <source>
        <dbReference type="ARBA" id="ARBA00022759"/>
    </source>
</evidence>
<evidence type="ECO:0000256" key="2">
    <source>
        <dbReference type="ARBA" id="ARBA00022517"/>
    </source>
</evidence>
<dbReference type="Proteomes" id="UP001364890">
    <property type="component" value="Unassembled WGS sequence"/>
</dbReference>
<dbReference type="HAMAP" id="MF_01469">
    <property type="entry name" value="RNase_M5"/>
    <property type="match status" value="1"/>
</dbReference>
<dbReference type="Pfam" id="PF01751">
    <property type="entry name" value="Toprim"/>
    <property type="match status" value="1"/>
</dbReference>
<comment type="function">
    <text evidence="11">Required for correct processing of both the 5' and 3' ends of 5S rRNA precursor. Cleaves both sides of a double-stranded region yielding mature 5S rRNA in one step.</text>
</comment>
<dbReference type="InterPro" id="IPR034141">
    <property type="entry name" value="TOPRIM_RNase_M5-like"/>
</dbReference>
<dbReference type="InterPro" id="IPR004466">
    <property type="entry name" value="RNase_M5"/>
</dbReference>
<comment type="subcellular location">
    <subcellularLocation>
        <location evidence="11">Cytoplasm</location>
    </subcellularLocation>
</comment>
<keyword evidence="8 11" id="KW-0378">Hydrolase</keyword>
<reference evidence="14 15" key="1">
    <citation type="submission" date="2024-01" db="EMBL/GenBank/DDBJ databases">
        <title>Seven novel Bacillus-like species.</title>
        <authorList>
            <person name="Liu G."/>
        </authorList>
    </citation>
    <scope>NUCLEOTIDE SEQUENCE [LARGE SCALE GENOMIC DNA]</scope>
    <source>
        <strain evidence="14 15">FJAT-51614</strain>
    </source>
</reference>
<dbReference type="PROSITE" id="PS50880">
    <property type="entry name" value="TOPRIM"/>
    <property type="match status" value="1"/>
</dbReference>
<dbReference type="RefSeq" id="WP_336499071.1">
    <property type="nucleotide sequence ID" value="NZ_JBAWSY010000021.1"/>
</dbReference>
<accession>A0ABU8F934</accession>
<keyword evidence="5" id="KW-0479">Metal-binding</keyword>
<dbReference type="SMART" id="SM00493">
    <property type="entry name" value="TOPRIM"/>
    <property type="match status" value="1"/>
</dbReference>
<protein>
    <recommendedName>
        <fullName evidence="11 12">Ribonuclease M5</fullName>
        <ecNumber evidence="11 12">3.1.26.8</ecNumber>
    </recommendedName>
    <alternativeName>
        <fullName evidence="11">RNase M5</fullName>
    </alternativeName>
    <alternativeName>
        <fullName evidence="11">Ribosomal RNA terminal maturase M5</fullName>
    </alternativeName>
</protein>
<dbReference type="PANTHER" id="PTHR39156">
    <property type="entry name" value="RIBONUCLEASE M5"/>
    <property type="match status" value="1"/>
</dbReference>
<feature type="domain" description="Toprim" evidence="13">
    <location>
        <begin position="4"/>
        <end position="90"/>
    </location>
</feature>
<keyword evidence="15" id="KW-1185">Reference proteome</keyword>
<dbReference type="InterPro" id="IPR025156">
    <property type="entry name" value="RNase_M5_C"/>
</dbReference>
<evidence type="ECO:0000259" key="13">
    <source>
        <dbReference type="PROSITE" id="PS50880"/>
    </source>
</evidence>
<keyword evidence="7 11" id="KW-0255">Endonuclease</keyword>
<evidence type="ECO:0000256" key="4">
    <source>
        <dbReference type="ARBA" id="ARBA00022722"/>
    </source>
</evidence>
<keyword evidence="1 11" id="KW-0963">Cytoplasm</keyword>
<evidence type="ECO:0000256" key="11">
    <source>
        <dbReference type="HAMAP-Rule" id="MF_01469"/>
    </source>
</evidence>
<evidence type="ECO:0000313" key="14">
    <source>
        <dbReference type="EMBL" id="MEI4771525.1"/>
    </source>
</evidence>
<dbReference type="PANTHER" id="PTHR39156:SF1">
    <property type="entry name" value="RIBONUCLEASE M5"/>
    <property type="match status" value="1"/>
</dbReference>
<keyword evidence="9" id="KW-0460">Magnesium</keyword>
<dbReference type="NCBIfam" id="TIGR00334">
    <property type="entry name" value="5S_RNA_mat_M5"/>
    <property type="match status" value="1"/>
</dbReference>